<dbReference type="EMBL" id="LYXU01000018">
    <property type="protein sequence ID" value="OBS17409.1"/>
    <property type="molecule type" value="Genomic_DNA"/>
</dbReference>
<evidence type="ECO:0000259" key="1">
    <source>
        <dbReference type="Pfam" id="PF10551"/>
    </source>
</evidence>
<dbReference type="PANTHER" id="PTHR31569">
    <property type="entry name" value="SWIM-TYPE DOMAIN-CONTAINING PROTEIN"/>
    <property type="match status" value="1"/>
</dbReference>
<name>A0A1B8AAA4_FUSPO</name>
<reference evidence="2 3" key="1">
    <citation type="submission" date="2016-06" db="EMBL/GenBank/DDBJ databases">
        <title>Living apart together: crosstalk between the core and supernumerary genomes in a fungal plant pathogen.</title>
        <authorList>
            <person name="Vanheule A."/>
            <person name="Audenaert K."/>
            <person name="Warris S."/>
            <person name="Van De Geest H."/>
            <person name="Schijlen E."/>
            <person name="Hofte M."/>
            <person name="De Saeger S."/>
            <person name="Haesaert G."/>
            <person name="Waalwijk C."/>
            <person name="Van Der Lee T."/>
        </authorList>
    </citation>
    <scope>NUCLEOTIDE SEQUENCE [LARGE SCALE GENOMIC DNA]</scope>
    <source>
        <strain evidence="2 3">2516</strain>
    </source>
</reference>
<dbReference type="Proteomes" id="UP000091967">
    <property type="component" value="Unassembled WGS sequence"/>
</dbReference>
<feature type="domain" description="MULE transposase" evidence="1">
    <location>
        <begin position="232"/>
        <end position="328"/>
    </location>
</feature>
<organism evidence="2 3">
    <name type="scientific">Fusarium poae</name>
    <dbReference type="NCBI Taxonomy" id="36050"/>
    <lineage>
        <taxon>Eukaryota</taxon>
        <taxon>Fungi</taxon>
        <taxon>Dikarya</taxon>
        <taxon>Ascomycota</taxon>
        <taxon>Pezizomycotina</taxon>
        <taxon>Sordariomycetes</taxon>
        <taxon>Hypocreomycetidae</taxon>
        <taxon>Hypocreales</taxon>
        <taxon>Nectriaceae</taxon>
        <taxon>Fusarium</taxon>
    </lineage>
</organism>
<proteinExistence type="predicted"/>
<comment type="caution">
    <text evidence="2">The sequence shown here is derived from an EMBL/GenBank/DDBJ whole genome shotgun (WGS) entry which is preliminary data.</text>
</comment>
<evidence type="ECO:0000313" key="3">
    <source>
        <dbReference type="Proteomes" id="UP000091967"/>
    </source>
</evidence>
<dbReference type="Pfam" id="PF10551">
    <property type="entry name" value="MULE"/>
    <property type="match status" value="1"/>
</dbReference>
<dbReference type="AlphaFoldDB" id="A0A1B8AAA4"/>
<dbReference type="SUPFAM" id="SSF53098">
    <property type="entry name" value="Ribonuclease H-like"/>
    <property type="match status" value="1"/>
</dbReference>
<evidence type="ECO:0000313" key="2">
    <source>
        <dbReference type="EMBL" id="OBS17409.1"/>
    </source>
</evidence>
<dbReference type="InterPro" id="IPR012337">
    <property type="entry name" value="RNaseH-like_sf"/>
</dbReference>
<protein>
    <recommendedName>
        <fullName evidence="1">MULE transposase domain-containing protein</fullName>
    </recommendedName>
</protein>
<dbReference type="InterPro" id="IPR018289">
    <property type="entry name" value="MULE_transposase_dom"/>
</dbReference>
<keyword evidence="3" id="KW-1185">Reference proteome</keyword>
<gene>
    <name evidence="2" type="ORF">FPOA_12060</name>
</gene>
<dbReference type="InterPro" id="IPR052579">
    <property type="entry name" value="Zinc_finger_SWIM"/>
</dbReference>
<dbReference type="STRING" id="36050.A0A1B8AAA4"/>
<accession>A0A1B8AAA4</accession>
<sequence>MTINQSQSPTPFPDDCLPPEGEYESREALFEAINAWAATRGYAFITGRSTKEKTGRRTITYMCDRRRNHPIVSRERQRKTTTRITGCEFSILAKENKDRSTWTLRHRSDSRFSLHNHEPSQDTTAHPVLRTMSKEHLSQLTGLANAGIAPKEIRTYMRQNTDTIATQHDIYNRIADARREVCQGQSSINALADQLFREGFWSQFQTGPDGRVKAVLFAHPESVAYLQAYPDVLILDCTYKTNKYGMPLLDLIGVDSCQRSFCVVFAFLSGECEEDYFWALDRFRSLCENHRIRHPSVILTDRCLACMNAVDTCFPSSRPLLCLWHANKAVLRYCQPRFTRQTQGDNPRIEAWNEFYGHWHSIIKSPNEQTFHERVSEFEKKYLPDYIEEVRYIKTNWLDQYKEKLMKAWVNQHPHFDNVVTSRVEGIHWLLKSHLKVSTLDLFEAWRSIKHALLNQLAELKSNQAKQKIRTPIELSSALYGALTSGDPASDPSAHLRYDDPRAIHQRYVKSREDWYKAQPPGTWLGNRQYRKAMGLAQAFYPYALIHIPYGDVVFHNTNPRFSSGDVQERMARKRKTTANTWAHAREPLNSEPSRCGRKNEKIYYCMHCIHGIELEAHGHPIKKRRDRLIQDAFAKAGDMHAAKQLAKREETLRHAINHKAALEALIQLVTVRNLSYNCSSWPELHALISAVNPAADDLISLSHGSIQKLVSNSFRVHKDMLRRKLQSTPWKLHLSADVRSAPNHKAFLGICVKFVDPDAKEALQALLALSELPGLDGPGSHGGAEQWKLLQHVLEDYNIWNKVGFYTGDNHGSNDKLCHLLANYLQEKGVYWEAKTRRIRCHGHIVNLAVQAFLFIDSEEAARAALEHIEDTDESAFGTDFSERIKPQRAQGWRRLGPLGKVHNISIHMRENDYRWNEFKKRAGRSLGLDNDTRWNSWFLLLDTTLNLQSYVEWYQKKYYQDLRDDYLTPDEWSALGETRAFLQPFWKITQLTEGRYATLDRSLFTMDVLHKHYTQAFQKHSGNATLRSCIAASWAVFDKYYQLTDESPAYGAAIILHPSRRVAHIKKNWPKSWHKPVLDGVRKRWKDYYPGRDILRIYRIECVLRRFDIYRMPRFDRIRFEPDRT</sequence>
<dbReference type="PANTHER" id="PTHR31569:SF4">
    <property type="entry name" value="SWIM-TYPE DOMAIN-CONTAINING PROTEIN"/>
    <property type="match status" value="1"/>
</dbReference>